<dbReference type="AlphaFoldDB" id="A0A0U5JJ20"/>
<organism evidence="2 3">
    <name type="scientific">Candidatus Protochlamydia naegleriophila</name>
    <dbReference type="NCBI Taxonomy" id="389348"/>
    <lineage>
        <taxon>Bacteria</taxon>
        <taxon>Pseudomonadati</taxon>
        <taxon>Chlamydiota</taxon>
        <taxon>Chlamydiia</taxon>
        <taxon>Parachlamydiales</taxon>
        <taxon>Parachlamydiaceae</taxon>
        <taxon>Candidatus Protochlamydia</taxon>
    </lineage>
</organism>
<evidence type="ECO:0000313" key="2">
    <source>
        <dbReference type="EMBL" id="CUI17798.1"/>
    </source>
</evidence>
<dbReference type="Proteomes" id="UP000069902">
    <property type="component" value="Chromosome cPNK"/>
</dbReference>
<keyword evidence="1" id="KW-0472">Membrane</keyword>
<dbReference type="KEGG" id="pnl:PNK_2197"/>
<feature type="transmembrane region" description="Helical" evidence="1">
    <location>
        <begin position="54"/>
        <end position="75"/>
    </location>
</feature>
<feature type="transmembrane region" description="Helical" evidence="1">
    <location>
        <begin position="87"/>
        <end position="109"/>
    </location>
</feature>
<keyword evidence="1" id="KW-1133">Transmembrane helix</keyword>
<sequence>MFLEDVPVSYFAVIVAALAYFILGAIWYSPAVFGHRSMKHDAVLDDDFKKTPVILAYIGELIISFVLAYILALFIEITQAREILEGVVVALWIWLGFIATTHFSAVLWARKTLKSFFIHAGFMLFGFLLMGILIPALR</sequence>
<evidence type="ECO:0008006" key="4">
    <source>
        <dbReference type="Google" id="ProtNLM"/>
    </source>
</evidence>
<keyword evidence="3" id="KW-1185">Reference proteome</keyword>
<feature type="transmembrane region" description="Helical" evidence="1">
    <location>
        <begin position="12"/>
        <end position="33"/>
    </location>
</feature>
<dbReference type="RefSeq" id="WP_032124499.1">
    <property type="nucleotide sequence ID" value="NZ_LN879502.1"/>
</dbReference>
<accession>A0A0U5JJ20</accession>
<dbReference type="EMBL" id="LN879502">
    <property type="protein sequence ID" value="CUI17798.1"/>
    <property type="molecule type" value="Genomic_DNA"/>
</dbReference>
<dbReference type="Pfam" id="PF08570">
    <property type="entry name" value="DUF1761"/>
    <property type="match status" value="1"/>
</dbReference>
<dbReference type="STRING" id="389348.PNK_2197"/>
<gene>
    <name evidence="2" type="ORF">PNK_2197</name>
</gene>
<reference evidence="3" key="1">
    <citation type="submission" date="2015-09" db="EMBL/GenBank/DDBJ databases">
        <authorList>
            <person name="Bertelli C."/>
        </authorList>
    </citation>
    <scope>NUCLEOTIDE SEQUENCE [LARGE SCALE GENOMIC DNA]</scope>
    <source>
        <strain evidence="3">KNic</strain>
    </source>
</reference>
<evidence type="ECO:0000256" key="1">
    <source>
        <dbReference type="SAM" id="Phobius"/>
    </source>
</evidence>
<protein>
    <recommendedName>
        <fullName evidence="4">DUF1761 domain-containing protein</fullName>
    </recommendedName>
</protein>
<name>A0A0U5JJ20_9BACT</name>
<keyword evidence="1" id="KW-0812">Transmembrane</keyword>
<dbReference type="InParanoid" id="A0A0U5JJ20"/>
<proteinExistence type="predicted"/>
<evidence type="ECO:0000313" key="3">
    <source>
        <dbReference type="Proteomes" id="UP000069902"/>
    </source>
</evidence>
<dbReference type="InterPro" id="IPR013879">
    <property type="entry name" value="DUF1761"/>
</dbReference>
<feature type="transmembrane region" description="Helical" evidence="1">
    <location>
        <begin position="116"/>
        <end position="137"/>
    </location>
</feature>
<dbReference type="PATRIC" id="fig|389348.3.peg.2470"/>